<dbReference type="InterPro" id="IPR020103">
    <property type="entry name" value="PsdUridine_synth_cat_dom_sf"/>
</dbReference>
<evidence type="ECO:0000259" key="6">
    <source>
        <dbReference type="PROSITE" id="PS51165"/>
    </source>
</evidence>
<keyword evidence="8" id="KW-1185">Reference proteome</keyword>
<keyword evidence="3 5" id="KW-0694">RNA-binding</keyword>
<dbReference type="GO" id="GO:0000049">
    <property type="term" value="F:tRNA binding"/>
    <property type="evidence" value="ECO:0007669"/>
    <property type="project" value="InterPro"/>
</dbReference>
<evidence type="ECO:0000256" key="2">
    <source>
        <dbReference type="ARBA" id="ARBA00022694"/>
    </source>
</evidence>
<comment type="similarity">
    <text evidence="1 5">Belongs to the pseudouridine synthase Pus10 family.</text>
</comment>
<dbReference type="GO" id="GO:0160148">
    <property type="term" value="F:tRNA pseudouridine(55) synthase activity"/>
    <property type="evidence" value="ECO:0007669"/>
    <property type="project" value="UniProtKB-EC"/>
</dbReference>
<dbReference type="HOGENOM" id="CLU_028780_2_0_2"/>
<feature type="active site" description="Nucleophile" evidence="5">
    <location>
        <position position="217"/>
    </location>
</feature>
<dbReference type="Pfam" id="PF21238">
    <property type="entry name" value="Pus10_C"/>
    <property type="match status" value="1"/>
</dbReference>
<dbReference type="EC" id="5.4.99.25" evidence="5"/>
<dbReference type="PANTHER" id="PTHR21568:SF0">
    <property type="entry name" value="TRNA PSEUDOURIDINE SYNTHASE PUS10"/>
    <property type="match status" value="1"/>
</dbReference>
<dbReference type="Gene3D" id="3.30.70.3190">
    <property type="match status" value="1"/>
</dbReference>
<feature type="domain" description="THUMP" evidence="6">
    <location>
        <begin position="38"/>
        <end position="166"/>
    </location>
</feature>
<dbReference type="KEGG" id="pya:PYCH_04020"/>
<dbReference type="EMBL" id="CP002779">
    <property type="protein sequence ID" value="AEH24092.1"/>
    <property type="molecule type" value="Genomic_DNA"/>
</dbReference>
<accession>F8AH31</accession>
<dbReference type="InterPro" id="IPR004114">
    <property type="entry name" value="THUMP_dom"/>
</dbReference>
<dbReference type="Proteomes" id="UP000008386">
    <property type="component" value="Chromosome"/>
</dbReference>
<dbReference type="NCBIfam" id="TIGR01213">
    <property type="entry name" value="pseudo_Pus10arc"/>
    <property type="match status" value="1"/>
</dbReference>
<dbReference type="PANTHER" id="PTHR21568">
    <property type="entry name" value="TRNA PSEUDOURIDINE SYNTHASE PUS10"/>
    <property type="match status" value="1"/>
</dbReference>
<gene>
    <name evidence="5" type="primary">pus10</name>
    <name evidence="7" type="ordered locus">PYCH_04020</name>
</gene>
<evidence type="ECO:0000256" key="5">
    <source>
        <dbReference type="HAMAP-Rule" id="MF_01893"/>
    </source>
</evidence>
<dbReference type="Pfam" id="PF22023">
    <property type="entry name" value="Pus10_THUMP_arc"/>
    <property type="match status" value="1"/>
</dbReference>
<dbReference type="FunFam" id="3.30.70.2510:FF:000001">
    <property type="entry name" value="tRNA pseudouridine synthase Pus10"/>
    <property type="match status" value="1"/>
</dbReference>
<dbReference type="SUPFAM" id="SSF55120">
    <property type="entry name" value="Pseudouridine synthase"/>
    <property type="match status" value="1"/>
</dbReference>
<dbReference type="InterPro" id="IPR048741">
    <property type="entry name" value="Pus10-like_C"/>
</dbReference>
<dbReference type="InterPro" id="IPR039894">
    <property type="entry name" value="Pus10-like"/>
</dbReference>
<proteinExistence type="inferred from homology"/>
<feature type="binding site" evidence="5">
    <location>
        <position position="281"/>
    </location>
    <ligand>
        <name>substrate</name>
    </ligand>
</feature>
<comment type="catalytic activity">
    <reaction evidence="5">
        <text>uridine(54) in tRNA = pseudouridine(54) in tRNA</text>
        <dbReference type="Rhea" id="RHEA:57876"/>
        <dbReference type="Rhea" id="RHEA-COMP:10193"/>
        <dbReference type="Rhea" id="RHEA-COMP:14141"/>
        <dbReference type="ChEBI" id="CHEBI:65314"/>
        <dbReference type="ChEBI" id="CHEBI:65315"/>
    </reaction>
</comment>
<dbReference type="InterPro" id="IPR005912">
    <property type="entry name" value="Pus10"/>
</dbReference>
<dbReference type="PROSITE" id="PS51165">
    <property type="entry name" value="THUMP"/>
    <property type="match status" value="1"/>
</dbReference>
<protein>
    <recommendedName>
        <fullName evidence="5">tRNA pseudouridine synthase Pus10</fullName>
        <ecNumber evidence="5">5.4.99.25</ecNumber>
    </recommendedName>
    <alternativeName>
        <fullName evidence="5">tRNA pseudouridine 54/55 synthase</fullName>
        <shortName evidence="5">Psi54/55 synthase</shortName>
    </alternativeName>
</protein>
<keyword evidence="2 5" id="KW-0819">tRNA processing</keyword>
<dbReference type="InterPro" id="IPR055174">
    <property type="entry name" value="Pus10_THUMP_arc"/>
</dbReference>
<dbReference type="HAMAP" id="MF_01893">
    <property type="entry name" value="Pus10_arch"/>
    <property type="match status" value="1"/>
</dbReference>
<evidence type="ECO:0000256" key="1">
    <source>
        <dbReference type="ARBA" id="ARBA00009652"/>
    </source>
</evidence>
<reference evidence="7 8" key="1">
    <citation type="journal article" date="2011" name="J. Bacteriol.">
        <title>Complete genome sequence of the obligate piezophilic hyperthermophilic archaeon Pyrococcus yayanosii CH1.</title>
        <authorList>
            <person name="Jun X."/>
            <person name="Lupeng L."/>
            <person name="Minjuan X."/>
            <person name="Oger P."/>
            <person name="Fengping W."/>
            <person name="Jebbar M."/>
            <person name="Xiang X."/>
        </authorList>
    </citation>
    <scope>NUCLEOTIDE SEQUENCE [LARGE SCALE GENOMIC DNA]</scope>
    <source>
        <strain evidence="8">CH1 / JCM 16557</strain>
    </source>
</reference>
<dbReference type="Gene3D" id="3.30.70.2510">
    <property type="match status" value="1"/>
</dbReference>
<dbReference type="eggNOG" id="arCOG01015">
    <property type="taxonomic scope" value="Archaea"/>
</dbReference>
<dbReference type="AlphaFoldDB" id="F8AH31"/>
<name>F8AH31_PYRYC</name>
<evidence type="ECO:0000313" key="8">
    <source>
        <dbReference type="Proteomes" id="UP000008386"/>
    </source>
</evidence>
<dbReference type="STRING" id="529709.PYCH_04020"/>
<evidence type="ECO:0000256" key="4">
    <source>
        <dbReference type="ARBA" id="ARBA00023235"/>
    </source>
</evidence>
<evidence type="ECO:0000256" key="3">
    <source>
        <dbReference type="ARBA" id="ARBA00022884"/>
    </source>
</evidence>
<dbReference type="GO" id="GO:0031119">
    <property type="term" value="P:tRNA pseudouridine synthesis"/>
    <property type="evidence" value="ECO:0007669"/>
    <property type="project" value="UniProtKB-UniRule"/>
</dbReference>
<organism evidence="7 8">
    <name type="scientific">Pyrococcus yayanosii (strain CH1 / JCM 16557)</name>
    <dbReference type="NCBI Taxonomy" id="529709"/>
    <lineage>
        <taxon>Archaea</taxon>
        <taxon>Methanobacteriati</taxon>
        <taxon>Methanobacteriota</taxon>
        <taxon>Thermococci</taxon>
        <taxon>Thermococcales</taxon>
        <taxon>Thermococcaceae</taxon>
        <taxon>Pyrococcus</taxon>
    </lineage>
</organism>
<comment type="function">
    <text evidence="5">Responsible for synthesis of pseudouridine from uracil-54 and uracil-55 in the psi GC loop of transfer RNAs.</text>
</comment>
<comment type="catalytic activity">
    <reaction evidence="5">
        <text>uridine(55) in tRNA = pseudouridine(55) in tRNA</text>
        <dbReference type="Rhea" id="RHEA:42532"/>
        <dbReference type="Rhea" id="RHEA-COMP:10101"/>
        <dbReference type="Rhea" id="RHEA-COMP:10102"/>
        <dbReference type="ChEBI" id="CHEBI:65314"/>
        <dbReference type="ChEBI" id="CHEBI:65315"/>
        <dbReference type="EC" id="5.4.99.25"/>
    </reaction>
</comment>
<sequence length="404" mass="45972">MIIVKKAAEVLGKVELCNHCLGRLFAKLGKGSNEERGKAIRFVLNMERAASELPLLKEPKRCELCGGVFERLEEYANRCLNAVEREGIEFDTFLVGSRFPKEVLEKEEEIWKRFGIEWGEPINREFNRELGKLLEGLLGKKVNRERPDVVFIVEPASGRVELQVNPIYVYGRYRKLVRGIPQTPLPGFRDSVASIICRAFSRAFGGKCVFKGAGREDVDVRMLGRGRPFIVEIKRPKRRKANLEKIAEDIAASGKVEVLEMKFVGPKEAEKVLTERHRKLYEALIFVREGVMPEEVRKVVETLRGAEIRQRTPRRVLNSRSDTVRVRRVYEAWGEPIDETHFRLRLLTDGGLYIKELISGDGGRTRPSVAEILGKDAWCELLDVLDVLDGGDEIAEGDNWEVQG</sequence>
<evidence type="ECO:0000313" key="7">
    <source>
        <dbReference type="EMBL" id="AEH24092.1"/>
    </source>
</evidence>
<keyword evidence="4 5" id="KW-0413">Isomerase</keyword>
<feature type="binding site" evidence="5">
    <location>
        <position position="353"/>
    </location>
    <ligand>
        <name>substrate</name>
    </ligand>
</feature>